<dbReference type="RefSeq" id="WP_213215756.1">
    <property type="nucleotide sequence ID" value="NZ_QTKU01000002.1"/>
</dbReference>
<dbReference type="SMART" id="SM00342">
    <property type="entry name" value="HTH_ARAC"/>
    <property type="match status" value="1"/>
</dbReference>
<evidence type="ECO:0000256" key="2">
    <source>
        <dbReference type="ARBA" id="ARBA00023125"/>
    </source>
</evidence>
<keyword evidence="3" id="KW-0804">Transcription</keyword>
<dbReference type="GO" id="GO:0003700">
    <property type="term" value="F:DNA-binding transcription factor activity"/>
    <property type="evidence" value="ECO:0007669"/>
    <property type="project" value="InterPro"/>
</dbReference>
<dbReference type="PANTHER" id="PTHR46796:SF7">
    <property type="entry name" value="ARAC FAMILY TRANSCRIPTIONAL REGULATOR"/>
    <property type="match status" value="1"/>
</dbReference>
<dbReference type="Proteomes" id="UP000705379">
    <property type="component" value="Unassembled WGS sequence"/>
</dbReference>
<feature type="domain" description="HTH araC/xylS-type" evidence="4">
    <location>
        <begin position="165"/>
        <end position="265"/>
    </location>
</feature>
<protein>
    <submittedName>
        <fullName evidence="5">Helix-turn-helix domain-containing protein</fullName>
    </submittedName>
</protein>
<dbReference type="AlphaFoldDB" id="A0A944CCV0"/>
<dbReference type="PROSITE" id="PS01124">
    <property type="entry name" value="HTH_ARAC_FAMILY_2"/>
    <property type="match status" value="1"/>
</dbReference>
<dbReference type="InterPro" id="IPR032783">
    <property type="entry name" value="AraC_lig"/>
</dbReference>
<comment type="caution">
    <text evidence="5">The sequence shown here is derived from an EMBL/GenBank/DDBJ whole genome shotgun (WGS) entry which is preliminary data.</text>
</comment>
<dbReference type="InterPro" id="IPR018062">
    <property type="entry name" value="HTH_AraC-typ_CS"/>
</dbReference>
<name>A0A944CCV0_9HYPH</name>
<dbReference type="PROSITE" id="PS00041">
    <property type="entry name" value="HTH_ARAC_FAMILY_1"/>
    <property type="match status" value="2"/>
</dbReference>
<proteinExistence type="predicted"/>
<reference evidence="5" key="1">
    <citation type="submission" date="2018-08" db="EMBL/GenBank/DDBJ databases">
        <authorList>
            <person name="Jin W."/>
            <person name="Wang H."/>
            <person name="Yang Y."/>
            <person name="Li M."/>
            <person name="Liu J."/>
        </authorList>
    </citation>
    <scope>NUCLEOTIDE SEQUENCE</scope>
    <source>
        <strain evidence="5">AESS21</strain>
    </source>
</reference>
<keyword evidence="2" id="KW-0238">DNA-binding</keyword>
<evidence type="ECO:0000256" key="1">
    <source>
        <dbReference type="ARBA" id="ARBA00023015"/>
    </source>
</evidence>
<dbReference type="Pfam" id="PF12852">
    <property type="entry name" value="Cupin_6"/>
    <property type="match status" value="1"/>
</dbReference>
<dbReference type="Pfam" id="PF12833">
    <property type="entry name" value="HTH_18"/>
    <property type="match status" value="1"/>
</dbReference>
<evidence type="ECO:0000313" key="5">
    <source>
        <dbReference type="EMBL" id="MBS8260127.1"/>
    </source>
</evidence>
<organism evidence="5 6">
    <name type="scientific">Roseibium polysiphoniae</name>
    <dbReference type="NCBI Taxonomy" id="2571221"/>
    <lineage>
        <taxon>Bacteria</taxon>
        <taxon>Pseudomonadati</taxon>
        <taxon>Pseudomonadota</taxon>
        <taxon>Alphaproteobacteria</taxon>
        <taxon>Hyphomicrobiales</taxon>
        <taxon>Stappiaceae</taxon>
        <taxon>Roseibium</taxon>
    </lineage>
</organism>
<sequence>MNVHATNVFGGRLDRLSSLIERFRVQADLVALDEAEARGANFVVLRGADDALRLVFVPNGSGDCAACDHLSAEESETLVVAAKIEIAGAGHHLVLALPRCISVALVDAPDLRTVVSPLVEEVVQPRCGGQAVFHRLAEVVVIRLLRHALESDAADVGLLAGLSHPRLAAALVAMHERPGVAWNLESLAAEAGMSRTQFAVTFKEVLGMTPGAYMSNWRLDIARAELESGVQVRAVARMCGFASAAAFSRAFARRYGHAPKLERRKAV</sequence>
<gene>
    <name evidence="5" type="ORF">DYI23_07850</name>
</gene>
<dbReference type="InterPro" id="IPR050204">
    <property type="entry name" value="AraC_XylS_family_regulators"/>
</dbReference>
<reference evidence="5" key="2">
    <citation type="journal article" date="2021" name="Microorganisms">
        <title>Bacterial Dimethylsulfoniopropionate Biosynthesis in the East China Sea.</title>
        <authorList>
            <person name="Liu J."/>
            <person name="Zhang Y."/>
            <person name="Liu J."/>
            <person name="Zhong H."/>
            <person name="Williams B.T."/>
            <person name="Zheng Y."/>
            <person name="Curson A.R.J."/>
            <person name="Sun C."/>
            <person name="Sun H."/>
            <person name="Song D."/>
            <person name="Wagner Mackenzie B."/>
            <person name="Bermejo Martinez A."/>
            <person name="Todd J.D."/>
            <person name="Zhang X.H."/>
        </authorList>
    </citation>
    <scope>NUCLEOTIDE SEQUENCE</scope>
    <source>
        <strain evidence="5">AESS21</strain>
    </source>
</reference>
<dbReference type="InterPro" id="IPR009057">
    <property type="entry name" value="Homeodomain-like_sf"/>
</dbReference>
<evidence type="ECO:0000313" key="6">
    <source>
        <dbReference type="Proteomes" id="UP000705379"/>
    </source>
</evidence>
<dbReference type="PANTHER" id="PTHR46796">
    <property type="entry name" value="HTH-TYPE TRANSCRIPTIONAL ACTIVATOR RHAS-RELATED"/>
    <property type="match status" value="1"/>
</dbReference>
<dbReference type="Gene3D" id="1.10.10.60">
    <property type="entry name" value="Homeodomain-like"/>
    <property type="match status" value="1"/>
</dbReference>
<keyword evidence="1" id="KW-0805">Transcription regulation</keyword>
<evidence type="ECO:0000256" key="3">
    <source>
        <dbReference type="ARBA" id="ARBA00023163"/>
    </source>
</evidence>
<dbReference type="GO" id="GO:0043565">
    <property type="term" value="F:sequence-specific DNA binding"/>
    <property type="evidence" value="ECO:0007669"/>
    <property type="project" value="InterPro"/>
</dbReference>
<evidence type="ECO:0000259" key="4">
    <source>
        <dbReference type="PROSITE" id="PS01124"/>
    </source>
</evidence>
<dbReference type="InterPro" id="IPR018060">
    <property type="entry name" value="HTH_AraC"/>
</dbReference>
<accession>A0A944CCV0</accession>
<dbReference type="SUPFAM" id="SSF46689">
    <property type="entry name" value="Homeodomain-like"/>
    <property type="match status" value="2"/>
</dbReference>
<dbReference type="EMBL" id="QTKU01000002">
    <property type="protein sequence ID" value="MBS8260127.1"/>
    <property type="molecule type" value="Genomic_DNA"/>
</dbReference>